<protein>
    <submittedName>
        <fullName evidence="1">Uncharacterized protein</fullName>
    </submittedName>
</protein>
<dbReference type="Proteomes" id="UP001595923">
    <property type="component" value="Unassembled WGS sequence"/>
</dbReference>
<sequence length="147" mass="16295">MLPGPPFTRASFPVLVPIADRRPFDPPTRVWTPDEWSRIRTGLRAEAMEERWDAFVEGDRMFVQRSWTGRGYYEAEFAPCGGGHRMVRAWAEAGGADIDTRHGALHAAHLEVLVAALLLRDPDPAPWNRFTRLGGLSALYGRGPGGG</sequence>
<comment type="caution">
    <text evidence="1">The sequence shown here is derived from an EMBL/GenBank/DDBJ whole genome shotgun (WGS) entry which is preliminary data.</text>
</comment>
<evidence type="ECO:0000313" key="2">
    <source>
        <dbReference type="Proteomes" id="UP001595923"/>
    </source>
</evidence>
<accession>A0ABV9DTM7</accession>
<gene>
    <name evidence="1" type="ORF">ACFO4E_09585</name>
</gene>
<organism evidence="1 2">
    <name type="scientific">Nocardiopsis mangrovi</name>
    <dbReference type="NCBI Taxonomy" id="1179818"/>
    <lineage>
        <taxon>Bacteria</taxon>
        <taxon>Bacillati</taxon>
        <taxon>Actinomycetota</taxon>
        <taxon>Actinomycetes</taxon>
        <taxon>Streptosporangiales</taxon>
        <taxon>Nocardiopsidaceae</taxon>
        <taxon>Nocardiopsis</taxon>
    </lineage>
</organism>
<name>A0ABV9DTM7_9ACTN</name>
<reference evidence="2" key="1">
    <citation type="journal article" date="2019" name="Int. J. Syst. Evol. Microbiol.">
        <title>The Global Catalogue of Microorganisms (GCM) 10K type strain sequencing project: providing services to taxonomists for standard genome sequencing and annotation.</title>
        <authorList>
            <consortium name="The Broad Institute Genomics Platform"/>
            <consortium name="The Broad Institute Genome Sequencing Center for Infectious Disease"/>
            <person name="Wu L."/>
            <person name="Ma J."/>
        </authorList>
    </citation>
    <scope>NUCLEOTIDE SEQUENCE [LARGE SCALE GENOMIC DNA]</scope>
    <source>
        <strain evidence="2">XZYJ18</strain>
    </source>
</reference>
<proteinExistence type="predicted"/>
<dbReference type="RefSeq" id="WP_378572991.1">
    <property type="nucleotide sequence ID" value="NZ_JBHSFQ010000006.1"/>
</dbReference>
<dbReference type="EMBL" id="JBHSFQ010000006">
    <property type="protein sequence ID" value="MFC4562106.1"/>
    <property type="molecule type" value="Genomic_DNA"/>
</dbReference>
<keyword evidence="2" id="KW-1185">Reference proteome</keyword>
<evidence type="ECO:0000313" key="1">
    <source>
        <dbReference type="EMBL" id="MFC4562106.1"/>
    </source>
</evidence>